<dbReference type="EMBL" id="QWDE01000001">
    <property type="protein sequence ID" value="RFZ84067.1"/>
    <property type="molecule type" value="Genomic_DNA"/>
</dbReference>
<reference evidence="1 2" key="1">
    <citation type="submission" date="2018-08" db="EMBL/GenBank/DDBJ databases">
        <title>Mucilaginibacter terrae sp. nov., isolated from manganese diggings.</title>
        <authorList>
            <person name="Huang Y."/>
            <person name="Zhou Z."/>
        </authorList>
    </citation>
    <scope>NUCLEOTIDE SEQUENCE [LARGE SCALE GENOMIC DNA]</scope>
    <source>
        <strain evidence="1 2">ZH6</strain>
    </source>
</reference>
<gene>
    <name evidence="1" type="ORF">DYU05_00040</name>
</gene>
<evidence type="ECO:0000313" key="2">
    <source>
        <dbReference type="Proteomes" id="UP000260823"/>
    </source>
</evidence>
<dbReference type="OrthoDB" id="9990009at2"/>
<proteinExistence type="predicted"/>
<dbReference type="PROSITE" id="PS51257">
    <property type="entry name" value="PROKAR_LIPOPROTEIN"/>
    <property type="match status" value="1"/>
</dbReference>
<dbReference type="Proteomes" id="UP000260823">
    <property type="component" value="Unassembled WGS sequence"/>
</dbReference>
<organism evidence="1 2">
    <name type="scientific">Mucilaginibacter terrenus</name>
    <dbReference type="NCBI Taxonomy" id="2482727"/>
    <lineage>
        <taxon>Bacteria</taxon>
        <taxon>Pseudomonadati</taxon>
        <taxon>Bacteroidota</taxon>
        <taxon>Sphingobacteriia</taxon>
        <taxon>Sphingobacteriales</taxon>
        <taxon>Sphingobacteriaceae</taxon>
        <taxon>Mucilaginibacter</taxon>
    </lineage>
</organism>
<name>A0A3E2NSY8_9SPHI</name>
<sequence>MKTTFLKILTLLCFFLGVLTSCERYIKLEVSHETSELLNCDKVFAGTRKSIVELNEFLIQTGTIDTIEDRSAYAAIIRINGKEVILDLKRIKQSIDGSTAETFTGHNYTLELYYQKRRIHSAEFFEGFAIVKCGKIATRYEVAGINNIL</sequence>
<dbReference type="RefSeq" id="WP_117380957.1">
    <property type="nucleotide sequence ID" value="NZ_QWDE01000001.1"/>
</dbReference>
<evidence type="ECO:0000313" key="1">
    <source>
        <dbReference type="EMBL" id="RFZ84067.1"/>
    </source>
</evidence>
<accession>A0A3E2NSY8</accession>
<keyword evidence="2" id="KW-1185">Reference proteome</keyword>
<dbReference type="AlphaFoldDB" id="A0A3E2NSY8"/>
<protein>
    <submittedName>
        <fullName evidence="1">Uncharacterized protein</fullName>
    </submittedName>
</protein>
<comment type="caution">
    <text evidence="1">The sequence shown here is derived from an EMBL/GenBank/DDBJ whole genome shotgun (WGS) entry which is preliminary data.</text>
</comment>